<comment type="caution">
    <text evidence="1">The sequence shown here is derived from an EMBL/GenBank/DDBJ whole genome shotgun (WGS) entry which is preliminary data.</text>
</comment>
<keyword evidence="2" id="KW-1185">Reference proteome</keyword>
<proteinExistence type="predicted"/>
<evidence type="ECO:0000313" key="1">
    <source>
        <dbReference type="EMBL" id="PQQ18613.1"/>
    </source>
</evidence>
<evidence type="ECO:0000313" key="2">
    <source>
        <dbReference type="Proteomes" id="UP000250321"/>
    </source>
</evidence>
<reference evidence="1 2" key="1">
    <citation type="submission" date="2018-02" db="EMBL/GenBank/DDBJ databases">
        <title>Draft genome of wild Prunus yedoensis var. nudiflora.</title>
        <authorList>
            <person name="Baek S."/>
            <person name="Kim J.-H."/>
            <person name="Choi K."/>
            <person name="Kim G.-B."/>
            <person name="Cho A."/>
            <person name="Jang H."/>
            <person name="Shin C.-H."/>
            <person name="Yu H.-J."/>
            <person name="Mun J.-H."/>
        </authorList>
    </citation>
    <scope>NUCLEOTIDE SEQUENCE [LARGE SCALE GENOMIC DNA]</scope>
    <source>
        <strain evidence="2">cv. Jeju island</strain>
        <tissue evidence="1">Leaf</tissue>
    </source>
</reference>
<accession>A0A314ZJP5</accession>
<protein>
    <submittedName>
        <fullName evidence="1">Uncharacterized protein</fullName>
    </submittedName>
</protein>
<dbReference type="AlphaFoldDB" id="A0A314ZJP5"/>
<sequence length="132" mass="15493">MAQIWLEWYFPELGTEGLVYLEDDVPATTLALASKRSVSTRECFTFFREYKQRSSEIWLRYLGCDLPWLCLHQAPKQWRELTNFKSRLHADISLFCLTNRDLFFGGVLTDKKCTHGVEAYNPQFVSRQFGLV</sequence>
<dbReference type="Proteomes" id="UP000250321">
    <property type="component" value="Unassembled WGS sequence"/>
</dbReference>
<name>A0A314ZJP5_PRUYE</name>
<organism evidence="1 2">
    <name type="scientific">Prunus yedoensis var. nudiflora</name>
    <dbReference type="NCBI Taxonomy" id="2094558"/>
    <lineage>
        <taxon>Eukaryota</taxon>
        <taxon>Viridiplantae</taxon>
        <taxon>Streptophyta</taxon>
        <taxon>Embryophyta</taxon>
        <taxon>Tracheophyta</taxon>
        <taxon>Spermatophyta</taxon>
        <taxon>Magnoliopsida</taxon>
        <taxon>eudicotyledons</taxon>
        <taxon>Gunneridae</taxon>
        <taxon>Pentapetalae</taxon>
        <taxon>rosids</taxon>
        <taxon>fabids</taxon>
        <taxon>Rosales</taxon>
        <taxon>Rosaceae</taxon>
        <taxon>Amygdaloideae</taxon>
        <taxon>Amygdaleae</taxon>
        <taxon>Prunus</taxon>
    </lineage>
</organism>
<dbReference type="OrthoDB" id="1166685at2759"/>
<gene>
    <name evidence="1" type="ORF">Pyn_03648</name>
</gene>
<dbReference type="EMBL" id="PJQY01000103">
    <property type="protein sequence ID" value="PQQ18613.1"/>
    <property type="molecule type" value="Genomic_DNA"/>
</dbReference>